<feature type="transmembrane region" description="Helical" evidence="2">
    <location>
        <begin position="185"/>
        <end position="204"/>
    </location>
</feature>
<proteinExistence type="predicted"/>
<dbReference type="AlphaFoldDB" id="A0A7S1HNT2"/>
<sequence>MGSDSEAKAEAERSDGKGPKPGRGGGPLSRVMSVSTIAILLIAATGVSFYQVKTAAAGKDKGKQASSNDEENSNYVLGLLIAGVALIGNAAVGALRKILSKYNIGSAQQVGLATLIQGVTAIIQCVYSGDLDVGPNFVASLPPRAFWMAAVSGSVLNSVVKTLETNAFSTTDMSLTVPFLAFDPVMQFVVGVVVMPVACSYLGFGCDEAGKSYPN</sequence>
<reference evidence="3" key="1">
    <citation type="submission" date="2021-01" db="EMBL/GenBank/DDBJ databases">
        <authorList>
            <person name="Corre E."/>
            <person name="Pelletier E."/>
            <person name="Niang G."/>
            <person name="Scheremetjew M."/>
            <person name="Finn R."/>
            <person name="Kale V."/>
            <person name="Holt S."/>
            <person name="Cochrane G."/>
            <person name="Meng A."/>
            <person name="Brown T."/>
            <person name="Cohen L."/>
        </authorList>
    </citation>
    <scope>NUCLEOTIDE SEQUENCE</scope>
    <source>
        <strain evidence="3">CCMP644</strain>
    </source>
</reference>
<organism evidence="3">
    <name type="scientific">Hemiselmis andersenii</name>
    <name type="common">Cryptophyte alga</name>
    <dbReference type="NCBI Taxonomy" id="464988"/>
    <lineage>
        <taxon>Eukaryota</taxon>
        <taxon>Cryptophyceae</taxon>
        <taxon>Cryptomonadales</taxon>
        <taxon>Hemiselmidaceae</taxon>
        <taxon>Hemiselmis</taxon>
    </lineage>
</organism>
<evidence type="ECO:0000256" key="1">
    <source>
        <dbReference type="SAM" id="MobiDB-lite"/>
    </source>
</evidence>
<feature type="region of interest" description="Disordered" evidence="1">
    <location>
        <begin position="1"/>
        <end position="28"/>
    </location>
</feature>
<evidence type="ECO:0000256" key="2">
    <source>
        <dbReference type="SAM" id="Phobius"/>
    </source>
</evidence>
<feature type="compositionally biased region" description="Basic and acidic residues" evidence="1">
    <location>
        <begin position="1"/>
        <end position="18"/>
    </location>
</feature>
<protein>
    <submittedName>
        <fullName evidence="3">Uncharacterized protein</fullName>
    </submittedName>
</protein>
<feature type="transmembrane region" description="Helical" evidence="2">
    <location>
        <begin position="73"/>
        <end position="95"/>
    </location>
</feature>
<gene>
    <name evidence="3" type="ORF">HAND00432_LOCUS37470</name>
</gene>
<name>A0A7S1HNT2_HEMAN</name>
<dbReference type="EMBL" id="HBFX01062064">
    <property type="protein sequence ID" value="CAD8986457.1"/>
    <property type="molecule type" value="Transcribed_RNA"/>
</dbReference>
<keyword evidence="2" id="KW-0472">Membrane</keyword>
<evidence type="ECO:0000313" key="3">
    <source>
        <dbReference type="EMBL" id="CAD8986457.1"/>
    </source>
</evidence>
<accession>A0A7S1HNT2</accession>
<keyword evidence="2" id="KW-0812">Transmembrane</keyword>
<keyword evidence="2" id="KW-1133">Transmembrane helix</keyword>
<feature type="transmembrane region" description="Helical" evidence="2">
    <location>
        <begin position="31"/>
        <end position="52"/>
    </location>
</feature>